<dbReference type="Proteomes" id="UP001221898">
    <property type="component" value="Unassembled WGS sequence"/>
</dbReference>
<feature type="compositionally biased region" description="Low complexity" evidence="2">
    <location>
        <begin position="268"/>
        <end position="284"/>
    </location>
</feature>
<dbReference type="Pfam" id="PF13949">
    <property type="entry name" value="ALIX_LYPXL_bnd"/>
    <property type="match status" value="1"/>
</dbReference>
<evidence type="ECO:0000259" key="3">
    <source>
        <dbReference type="Pfam" id="PF13949"/>
    </source>
</evidence>
<feature type="region of interest" description="Disordered" evidence="2">
    <location>
        <begin position="261"/>
        <end position="342"/>
    </location>
</feature>
<dbReference type="GO" id="GO:0000281">
    <property type="term" value="P:mitotic cytokinesis"/>
    <property type="evidence" value="ECO:0007669"/>
    <property type="project" value="TreeGrafter"/>
</dbReference>
<gene>
    <name evidence="4" type="ORF">AAFF_G00364970</name>
</gene>
<dbReference type="AlphaFoldDB" id="A0AAD7WN51"/>
<evidence type="ECO:0000256" key="1">
    <source>
        <dbReference type="SAM" id="Coils"/>
    </source>
</evidence>
<reference evidence="4" key="1">
    <citation type="journal article" date="2023" name="Science">
        <title>Genome structures resolve the early diversification of teleost fishes.</title>
        <authorList>
            <person name="Parey E."/>
            <person name="Louis A."/>
            <person name="Montfort J."/>
            <person name="Bouchez O."/>
            <person name="Roques C."/>
            <person name="Iampietro C."/>
            <person name="Lluch J."/>
            <person name="Castinel A."/>
            <person name="Donnadieu C."/>
            <person name="Desvignes T."/>
            <person name="Floi Bucao C."/>
            <person name="Jouanno E."/>
            <person name="Wen M."/>
            <person name="Mejri S."/>
            <person name="Dirks R."/>
            <person name="Jansen H."/>
            <person name="Henkel C."/>
            <person name="Chen W.J."/>
            <person name="Zahm M."/>
            <person name="Cabau C."/>
            <person name="Klopp C."/>
            <person name="Thompson A.W."/>
            <person name="Robinson-Rechavi M."/>
            <person name="Braasch I."/>
            <person name="Lecointre G."/>
            <person name="Bobe J."/>
            <person name="Postlethwait J.H."/>
            <person name="Berthelot C."/>
            <person name="Roest Crollius H."/>
            <person name="Guiguen Y."/>
        </authorList>
    </citation>
    <scope>NUCLEOTIDE SEQUENCE</scope>
    <source>
        <strain evidence="4">NC1722</strain>
    </source>
</reference>
<evidence type="ECO:0000313" key="5">
    <source>
        <dbReference type="Proteomes" id="UP001221898"/>
    </source>
</evidence>
<protein>
    <recommendedName>
        <fullName evidence="3">ALIX V-shaped domain-containing protein</fullName>
    </recommendedName>
</protein>
<feature type="compositionally biased region" description="Low complexity" evidence="2">
    <location>
        <begin position="386"/>
        <end position="403"/>
    </location>
</feature>
<accession>A0AAD7WN51</accession>
<organism evidence="4 5">
    <name type="scientific">Aldrovandia affinis</name>
    <dbReference type="NCBI Taxonomy" id="143900"/>
    <lineage>
        <taxon>Eukaryota</taxon>
        <taxon>Metazoa</taxon>
        <taxon>Chordata</taxon>
        <taxon>Craniata</taxon>
        <taxon>Vertebrata</taxon>
        <taxon>Euteleostomi</taxon>
        <taxon>Actinopterygii</taxon>
        <taxon>Neopterygii</taxon>
        <taxon>Teleostei</taxon>
        <taxon>Notacanthiformes</taxon>
        <taxon>Halosauridae</taxon>
        <taxon>Aldrovandia</taxon>
    </lineage>
</organism>
<dbReference type="GO" id="GO:0005768">
    <property type="term" value="C:endosome"/>
    <property type="evidence" value="ECO:0007669"/>
    <property type="project" value="TreeGrafter"/>
</dbReference>
<feature type="compositionally biased region" description="Low complexity" evidence="2">
    <location>
        <begin position="320"/>
        <end position="333"/>
    </location>
</feature>
<feature type="compositionally biased region" description="Polar residues" evidence="2">
    <location>
        <begin position="308"/>
        <end position="319"/>
    </location>
</feature>
<keyword evidence="5" id="KW-1185">Reference proteome</keyword>
<proteinExistence type="predicted"/>
<dbReference type="InterPro" id="IPR025304">
    <property type="entry name" value="ALIX_V_dom"/>
</dbReference>
<keyword evidence="1" id="KW-0175">Coiled coil</keyword>
<comment type="caution">
    <text evidence="4">The sequence shown here is derived from an EMBL/GenBank/DDBJ whole genome shotgun (WGS) entry which is preliminary data.</text>
</comment>
<feature type="coiled-coil region" evidence="1">
    <location>
        <begin position="96"/>
        <end position="123"/>
    </location>
</feature>
<dbReference type="Gene3D" id="1.20.120.560">
    <property type="entry name" value="alix/aip1 in complex with the ypdl late domain"/>
    <property type="match status" value="1"/>
</dbReference>
<dbReference type="PANTHER" id="PTHR23030:SF39">
    <property type="entry name" value="PROGRAMMED CELL DEATH 6-INTERACTING PROTEIN"/>
    <property type="match status" value="1"/>
</dbReference>
<feature type="region of interest" description="Disordered" evidence="2">
    <location>
        <begin position="379"/>
        <end position="403"/>
    </location>
</feature>
<dbReference type="EMBL" id="JAINUG010000062">
    <property type="protein sequence ID" value="KAJ8402825.1"/>
    <property type="molecule type" value="Genomic_DNA"/>
</dbReference>
<name>A0AAD7WN51_9TELE</name>
<evidence type="ECO:0000256" key="2">
    <source>
        <dbReference type="SAM" id="MobiDB-lite"/>
    </source>
</evidence>
<evidence type="ECO:0000313" key="4">
    <source>
        <dbReference type="EMBL" id="KAJ8402825.1"/>
    </source>
</evidence>
<dbReference type="PANTHER" id="PTHR23030">
    <property type="entry name" value="PCD6 INTERACTING PROTEIN-RELATED"/>
    <property type="match status" value="1"/>
</dbReference>
<feature type="domain" description="ALIX V-shaped" evidence="3">
    <location>
        <begin position="1"/>
        <end position="245"/>
    </location>
</feature>
<sequence length="403" mass="44829">MLDEEESTERELRTTFGLRWNRKPSGDLYRSLRTEGANYRSVLDKALQADMIVRVRFASHSQMMALLCKPEAELRAAIPSANPTQMLQGSEVVSDMRAWLAQLKEVERERVQLEADVRSAQFDVTGTFLTALAQDGAISEDALSFSHLDNTYRGYTQQVQQSLNTQEKLLANVKASHEKFSSMKQSNSKSNKREEVMKKLASAHNTYMEISSNLQEGTKFYNDLTEILLNLQNRCSNIVFARKAERDELLKKIQQSLAWESSTPSFIPTPMQQTSPSTPSGPTPAARTVLSQNKPQCPVRPAPPRIPQATNRPPSSTARPTSQAPPKSSPAPSMGIPAGLVSQAQGPPYPTYQGYPGFYQIPMAYNPYSYGQYSMPYAPYGGSGQQGYPAASPQQPQQRPHYP</sequence>